<proteinExistence type="predicted"/>
<feature type="domain" description="HTH araC/xylS-type" evidence="4">
    <location>
        <begin position="185"/>
        <end position="283"/>
    </location>
</feature>
<name>A0A9X4QUK4_9BACL</name>
<dbReference type="EMBL" id="JAPDIA010000007">
    <property type="protein sequence ID" value="MDG0811483.1"/>
    <property type="molecule type" value="Genomic_DNA"/>
</dbReference>
<accession>A0A9X4QUK4</accession>
<dbReference type="InterPro" id="IPR037923">
    <property type="entry name" value="HTH-like"/>
</dbReference>
<dbReference type="PANTHER" id="PTHR43280:SF2">
    <property type="entry name" value="HTH-TYPE TRANSCRIPTIONAL REGULATOR EXSA"/>
    <property type="match status" value="1"/>
</dbReference>
<dbReference type="PRINTS" id="PR00032">
    <property type="entry name" value="HTHARAC"/>
</dbReference>
<reference evidence="5" key="1">
    <citation type="submission" date="2022-10" db="EMBL/GenBank/DDBJ databases">
        <title>Comparative genomic analysis of Cohnella hashimotonis sp. nov., isolated from the International Space Station.</title>
        <authorList>
            <person name="Simpson A."/>
            <person name="Venkateswaran K."/>
        </authorList>
    </citation>
    <scope>NUCLEOTIDE SEQUENCE</scope>
    <source>
        <strain evidence="5">DSM 28161</strain>
    </source>
</reference>
<dbReference type="Gene3D" id="2.60.120.10">
    <property type="entry name" value="Jelly Rolls"/>
    <property type="match status" value="1"/>
</dbReference>
<dbReference type="AlphaFoldDB" id="A0A9X4QUK4"/>
<dbReference type="RefSeq" id="WP_277534119.1">
    <property type="nucleotide sequence ID" value="NZ_JAPDIA010000007.1"/>
</dbReference>
<organism evidence="5 6">
    <name type="scientific">Cohnella rhizosphaerae</name>
    <dbReference type="NCBI Taxonomy" id="1457232"/>
    <lineage>
        <taxon>Bacteria</taxon>
        <taxon>Bacillati</taxon>
        <taxon>Bacillota</taxon>
        <taxon>Bacilli</taxon>
        <taxon>Bacillales</taxon>
        <taxon>Paenibacillaceae</taxon>
        <taxon>Cohnella</taxon>
    </lineage>
</organism>
<dbReference type="GO" id="GO:0043565">
    <property type="term" value="F:sequence-specific DNA binding"/>
    <property type="evidence" value="ECO:0007669"/>
    <property type="project" value="InterPro"/>
</dbReference>
<dbReference type="SUPFAM" id="SSF51215">
    <property type="entry name" value="Regulatory protein AraC"/>
    <property type="match status" value="1"/>
</dbReference>
<dbReference type="PROSITE" id="PS00041">
    <property type="entry name" value="HTH_ARAC_FAMILY_1"/>
    <property type="match status" value="1"/>
</dbReference>
<dbReference type="Pfam" id="PF02311">
    <property type="entry name" value="AraC_binding"/>
    <property type="match status" value="1"/>
</dbReference>
<sequence>MNLSSTLRYGDPHDPFYVEYNRRKGHYSMVSDHMHGQHELYYLLGGERFYFIKDRAYQVQPGDLVIVPGDEVHKTSDTGVPNHERVVLYYDERYFAQFSESEADLLRSPFRGTRRLLRLDAPERLRVEQLLYGMLREIQHREPGRDLPIRHAAAELLLFAARHARGAEAEAEAEASPSPTAAKMTEVARHIAANFREPITLDELGGRFYLSPSYLSRTFKKCTGFGIAEYVGITRVKEAQRLLRETDARITEVSEEAGFDNFSHFEKVFKAFTRMTPRSYRAQFRRRG</sequence>
<dbReference type="PROSITE" id="PS01124">
    <property type="entry name" value="HTH_ARAC_FAMILY_2"/>
    <property type="match status" value="1"/>
</dbReference>
<evidence type="ECO:0000313" key="6">
    <source>
        <dbReference type="Proteomes" id="UP001153404"/>
    </source>
</evidence>
<dbReference type="Proteomes" id="UP001153404">
    <property type="component" value="Unassembled WGS sequence"/>
</dbReference>
<dbReference type="Pfam" id="PF12833">
    <property type="entry name" value="HTH_18"/>
    <property type="match status" value="1"/>
</dbReference>
<keyword evidence="6" id="KW-1185">Reference proteome</keyword>
<evidence type="ECO:0000259" key="4">
    <source>
        <dbReference type="PROSITE" id="PS01124"/>
    </source>
</evidence>
<keyword evidence="3" id="KW-0804">Transcription</keyword>
<dbReference type="InterPro" id="IPR009057">
    <property type="entry name" value="Homeodomain-like_sf"/>
</dbReference>
<dbReference type="InterPro" id="IPR003313">
    <property type="entry name" value="AraC-bd"/>
</dbReference>
<evidence type="ECO:0000256" key="1">
    <source>
        <dbReference type="ARBA" id="ARBA00023015"/>
    </source>
</evidence>
<dbReference type="GO" id="GO:0003700">
    <property type="term" value="F:DNA-binding transcription factor activity"/>
    <property type="evidence" value="ECO:0007669"/>
    <property type="project" value="InterPro"/>
</dbReference>
<dbReference type="InterPro" id="IPR018062">
    <property type="entry name" value="HTH_AraC-typ_CS"/>
</dbReference>
<dbReference type="InterPro" id="IPR020449">
    <property type="entry name" value="Tscrpt_reg_AraC-type_HTH"/>
</dbReference>
<evidence type="ECO:0000256" key="3">
    <source>
        <dbReference type="ARBA" id="ARBA00023163"/>
    </source>
</evidence>
<dbReference type="InterPro" id="IPR014710">
    <property type="entry name" value="RmlC-like_jellyroll"/>
</dbReference>
<keyword evidence="1" id="KW-0805">Transcription regulation</keyword>
<evidence type="ECO:0000313" key="5">
    <source>
        <dbReference type="EMBL" id="MDG0811483.1"/>
    </source>
</evidence>
<evidence type="ECO:0000256" key="2">
    <source>
        <dbReference type="ARBA" id="ARBA00023125"/>
    </source>
</evidence>
<dbReference type="InterPro" id="IPR018060">
    <property type="entry name" value="HTH_AraC"/>
</dbReference>
<protein>
    <submittedName>
        <fullName evidence="5">AraC family transcriptional regulator</fullName>
    </submittedName>
</protein>
<gene>
    <name evidence="5" type="ORF">OMP40_20495</name>
</gene>
<dbReference type="PANTHER" id="PTHR43280">
    <property type="entry name" value="ARAC-FAMILY TRANSCRIPTIONAL REGULATOR"/>
    <property type="match status" value="1"/>
</dbReference>
<comment type="caution">
    <text evidence="5">The sequence shown here is derived from an EMBL/GenBank/DDBJ whole genome shotgun (WGS) entry which is preliminary data.</text>
</comment>
<dbReference type="SMART" id="SM00342">
    <property type="entry name" value="HTH_ARAC"/>
    <property type="match status" value="1"/>
</dbReference>
<keyword evidence="2" id="KW-0238">DNA-binding</keyword>
<dbReference type="SUPFAM" id="SSF46689">
    <property type="entry name" value="Homeodomain-like"/>
    <property type="match status" value="2"/>
</dbReference>
<dbReference type="Gene3D" id="1.10.10.60">
    <property type="entry name" value="Homeodomain-like"/>
    <property type="match status" value="2"/>
</dbReference>